<gene>
    <name evidence="10" type="ORF">ACFOW7_08880</name>
</gene>
<keyword evidence="7" id="KW-0812">Transmembrane</keyword>
<accession>A0ABV8MRE2</accession>
<evidence type="ECO:0000256" key="1">
    <source>
        <dbReference type="ARBA" id="ARBA00022670"/>
    </source>
</evidence>
<evidence type="ECO:0000256" key="7">
    <source>
        <dbReference type="SAM" id="Phobius"/>
    </source>
</evidence>
<keyword evidence="4 6" id="KW-0862">Zinc</keyword>
<name>A0ABV8MRE2_9NEIS</name>
<evidence type="ECO:0000256" key="4">
    <source>
        <dbReference type="ARBA" id="ARBA00022833"/>
    </source>
</evidence>
<keyword evidence="11" id="KW-1185">Reference proteome</keyword>
<keyword evidence="1 6" id="KW-0645">Protease</keyword>
<reference evidence="11" key="1">
    <citation type="journal article" date="2019" name="Int. J. Syst. Evol. Microbiol.">
        <title>The Global Catalogue of Microorganisms (GCM) 10K type strain sequencing project: providing services to taxonomists for standard genome sequencing and annotation.</title>
        <authorList>
            <consortium name="The Broad Institute Genomics Platform"/>
            <consortium name="The Broad Institute Genome Sequencing Center for Infectious Disease"/>
            <person name="Wu L."/>
            <person name="Ma J."/>
        </authorList>
    </citation>
    <scope>NUCLEOTIDE SEQUENCE [LARGE SCALE GENOMIC DNA]</scope>
    <source>
        <strain evidence="11">LMG 29894</strain>
    </source>
</reference>
<comment type="similarity">
    <text evidence="6">Belongs to the peptidase M48 family.</text>
</comment>
<comment type="cofactor">
    <cofactor evidence="6">
        <name>Zn(2+)</name>
        <dbReference type="ChEBI" id="CHEBI:29105"/>
    </cofactor>
    <text evidence="6">Binds 1 zinc ion per subunit.</text>
</comment>
<dbReference type="Pfam" id="PF16491">
    <property type="entry name" value="Peptidase_M48_N"/>
    <property type="match status" value="1"/>
</dbReference>
<feature type="domain" description="CAAX prenyl protease 1 N-terminal" evidence="9">
    <location>
        <begin position="29"/>
        <end position="206"/>
    </location>
</feature>
<keyword evidence="5 6" id="KW-0482">Metalloprotease</keyword>
<feature type="domain" description="Peptidase M48" evidence="8">
    <location>
        <begin position="209"/>
        <end position="412"/>
    </location>
</feature>
<feature type="transmembrane region" description="Helical" evidence="7">
    <location>
        <begin position="330"/>
        <end position="349"/>
    </location>
</feature>
<dbReference type="Gene3D" id="3.30.2010.10">
    <property type="entry name" value="Metalloproteases ('zincins'), catalytic domain"/>
    <property type="match status" value="1"/>
</dbReference>
<keyword evidence="7" id="KW-0472">Membrane</keyword>
<evidence type="ECO:0000313" key="11">
    <source>
        <dbReference type="Proteomes" id="UP001595791"/>
    </source>
</evidence>
<dbReference type="PANTHER" id="PTHR10120">
    <property type="entry name" value="CAAX PRENYL PROTEASE 1"/>
    <property type="match status" value="1"/>
</dbReference>
<protein>
    <submittedName>
        <fullName evidence="10">M48 family metallopeptidase</fullName>
    </submittedName>
</protein>
<dbReference type="EMBL" id="JBHSBU010000001">
    <property type="protein sequence ID" value="MFC4159466.1"/>
    <property type="molecule type" value="Genomic_DNA"/>
</dbReference>
<feature type="transmembrane region" description="Helical" evidence="7">
    <location>
        <begin position="177"/>
        <end position="196"/>
    </location>
</feature>
<organism evidence="10 11">
    <name type="scientific">Chitinimonas lacunae</name>
    <dbReference type="NCBI Taxonomy" id="1963018"/>
    <lineage>
        <taxon>Bacteria</taxon>
        <taxon>Pseudomonadati</taxon>
        <taxon>Pseudomonadota</taxon>
        <taxon>Betaproteobacteria</taxon>
        <taxon>Neisseriales</taxon>
        <taxon>Chitinibacteraceae</taxon>
        <taxon>Chitinimonas</taxon>
    </lineage>
</organism>
<evidence type="ECO:0000256" key="2">
    <source>
        <dbReference type="ARBA" id="ARBA00022723"/>
    </source>
</evidence>
<comment type="caution">
    <text evidence="10">The sequence shown here is derived from an EMBL/GenBank/DDBJ whole genome shotgun (WGS) entry which is preliminary data.</text>
</comment>
<evidence type="ECO:0000256" key="5">
    <source>
        <dbReference type="ARBA" id="ARBA00023049"/>
    </source>
</evidence>
<dbReference type="InterPro" id="IPR027057">
    <property type="entry name" value="CAXX_Prtase_1"/>
</dbReference>
<sequence>MSADTFTLIFLTALVLSVSLQLWLKWRHRRHVLAHRERVPAEFAAVITPDDHRKAADYTVSQINLACIAVVWEALWVLALTYGGLIAWFDSLARQWVGGGIAGGVLMIALLSVAMALVNLPFTLWATFVIEERFGFNKTTPGLFVVDMLKHAVIQALLLLPLTALVLWFLGHAGSLWWLYAWAAWVVVGLVTMAIYPTVILPWFNRFTPLEDQALKRRVEALAERGGFKASGVFVMDGSRRSSHGNAFFVGFGRTKRIVFYDTLIDKLNHDQIEAVLAHEVGHFVHRHLIKRLVVLFGIGLLFMGLLGWLKGQSWFFEGLGISTPSDAAALVLFFTAIPVFIFPFGWIASYGSRRHEYEADRYAVAQTGREPLIEGLVQMYRDNAVTLTPDPLHSLFYDSHPPAFLRIAAMKRA</sequence>
<feature type="transmembrane region" description="Helical" evidence="7">
    <location>
        <begin position="101"/>
        <end position="130"/>
    </location>
</feature>
<feature type="transmembrane region" description="Helical" evidence="7">
    <location>
        <begin position="63"/>
        <end position="89"/>
    </location>
</feature>
<feature type="transmembrane region" description="Helical" evidence="7">
    <location>
        <begin position="151"/>
        <end position="171"/>
    </location>
</feature>
<feature type="transmembrane region" description="Helical" evidence="7">
    <location>
        <begin position="293"/>
        <end position="310"/>
    </location>
</feature>
<dbReference type="RefSeq" id="WP_378163247.1">
    <property type="nucleotide sequence ID" value="NZ_JBHSBU010000001.1"/>
</dbReference>
<feature type="transmembrane region" description="Helical" evidence="7">
    <location>
        <begin position="6"/>
        <end position="24"/>
    </location>
</feature>
<evidence type="ECO:0000313" key="10">
    <source>
        <dbReference type="EMBL" id="MFC4159466.1"/>
    </source>
</evidence>
<dbReference type="CDD" id="cd07343">
    <property type="entry name" value="M48A_Zmpste24p_like"/>
    <property type="match status" value="1"/>
</dbReference>
<evidence type="ECO:0000256" key="3">
    <source>
        <dbReference type="ARBA" id="ARBA00022801"/>
    </source>
</evidence>
<dbReference type="Pfam" id="PF01435">
    <property type="entry name" value="Peptidase_M48"/>
    <property type="match status" value="1"/>
</dbReference>
<evidence type="ECO:0000259" key="8">
    <source>
        <dbReference type="Pfam" id="PF01435"/>
    </source>
</evidence>
<keyword evidence="3 6" id="KW-0378">Hydrolase</keyword>
<dbReference type="InterPro" id="IPR032456">
    <property type="entry name" value="Peptidase_M48_N"/>
</dbReference>
<evidence type="ECO:0000256" key="6">
    <source>
        <dbReference type="RuleBase" id="RU003983"/>
    </source>
</evidence>
<keyword evidence="2" id="KW-0479">Metal-binding</keyword>
<dbReference type="InterPro" id="IPR001915">
    <property type="entry name" value="Peptidase_M48"/>
</dbReference>
<proteinExistence type="inferred from homology"/>
<dbReference type="Proteomes" id="UP001595791">
    <property type="component" value="Unassembled WGS sequence"/>
</dbReference>
<keyword evidence="7" id="KW-1133">Transmembrane helix</keyword>
<evidence type="ECO:0000259" key="9">
    <source>
        <dbReference type="Pfam" id="PF16491"/>
    </source>
</evidence>